<evidence type="ECO:0000256" key="7">
    <source>
        <dbReference type="HAMAP-Rule" id="MF_00802"/>
    </source>
</evidence>
<evidence type="ECO:0000256" key="2">
    <source>
        <dbReference type="ARBA" id="ARBA00022695"/>
    </source>
</evidence>
<evidence type="ECO:0000256" key="3">
    <source>
        <dbReference type="ARBA" id="ARBA00022741"/>
    </source>
</evidence>
<feature type="domain" description="Glutamate-ammonia ligase adenylyltransferase repeated" evidence="9">
    <location>
        <begin position="577"/>
        <end position="816"/>
    </location>
</feature>
<dbReference type="EC" id="2.7.7.42" evidence="7"/>
<protein>
    <recommendedName>
        <fullName evidence="7">Bifunctional glutamine synthetase adenylyltransferase/adenylyl-removing enzyme</fullName>
    </recommendedName>
    <alternativeName>
        <fullName evidence="7">ATP:glutamine synthetase adenylyltransferase</fullName>
    </alternativeName>
    <alternativeName>
        <fullName evidence="7">ATase</fullName>
    </alternativeName>
    <domain>
        <recommendedName>
            <fullName evidence="7">Glutamine synthetase adenylyl-L-tyrosine phosphorylase</fullName>
            <ecNumber evidence="7">2.7.7.89</ecNumber>
        </recommendedName>
        <alternativeName>
            <fullName evidence="7">Adenylyl removase</fullName>
            <shortName evidence="7">AR</shortName>
            <shortName evidence="7">AT-N</shortName>
        </alternativeName>
    </domain>
    <domain>
        <recommendedName>
            <fullName evidence="7">Glutamine synthetase adenylyl transferase</fullName>
            <ecNumber evidence="7">2.7.7.42</ecNumber>
        </recommendedName>
        <alternativeName>
            <fullName evidence="7">Adenylyl transferase</fullName>
            <shortName evidence="7">AT</shortName>
            <shortName evidence="7">AT-C</shortName>
        </alternativeName>
    </domain>
</protein>
<keyword evidence="1 7" id="KW-0808">Transferase</keyword>
<feature type="compositionally biased region" description="Polar residues" evidence="8">
    <location>
        <begin position="1"/>
        <end position="10"/>
    </location>
</feature>
<dbReference type="InterPro" id="IPR013546">
    <property type="entry name" value="PII_UdlTrfase/GS_AdlTrfase"/>
</dbReference>
<dbReference type="InterPro" id="IPR023057">
    <property type="entry name" value="GlnE"/>
</dbReference>
<feature type="domain" description="Glutamate-ammonia ligase adenylyltransferase repeated" evidence="9">
    <location>
        <begin position="58"/>
        <end position="300"/>
    </location>
</feature>
<dbReference type="SUPFAM" id="SSF81593">
    <property type="entry name" value="Nucleotidyltransferase substrate binding subunit/domain"/>
    <property type="match status" value="2"/>
</dbReference>
<keyword evidence="5 7" id="KW-0460">Magnesium</keyword>
<accession>A0A9X3ZI53</accession>
<dbReference type="GO" id="GO:0005524">
    <property type="term" value="F:ATP binding"/>
    <property type="evidence" value="ECO:0007669"/>
    <property type="project" value="UniProtKB-UniRule"/>
</dbReference>
<keyword evidence="6 7" id="KW-0511">Multifunctional enzyme</keyword>
<evidence type="ECO:0000259" key="10">
    <source>
        <dbReference type="Pfam" id="PF08335"/>
    </source>
</evidence>
<dbReference type="InterPro" id="IPR043519">
    <property type="entry name" value="NT_sf"/>
</dbReference>
<dbReference type="PANTHER" id="PTHR30621">
    <property type="entry name" value="GLUTAMINE SYNTHETASE ADENYLYLTRANSFERASE"/>
    <property type="match status" value="1"/>
</dbReference>
<evidence type="ECO:0000259" key="9">
    <source>
        <dbReference type="Pfam" id="PF03710"/>
    </source>
</evidence>
<dbReference type="Proteomes" id="UP001151234">
    <property type="component" value="Unassembled WGS sequence"/>
</dbReference>
<dbReference type="EC" id="2.7.7.89" evidence="7"/>
<comment type="similarity">
    <text evidence="7">Belongs to the GlnE family.</text>
</comment>
<dbReference type="Pfam" id="PF08335">
    <property type="entry name" value="GlnD_UR_UTase"/>
    <property type="match status" value="1"/>
</dbReference>
<dbReference type="NCBIfam" id="NF010706">
    <property type="entry name" value="PRK14108.1"/>
    <property type="match status" value="1"/>
</dbReference>
<dbReference type="Gene3D" id="1.20.120.1510">
    <property type="match status" value="1"/>
</dbReference>
<dbReference type="GO" id="GO:0005829">
    <property type="term" value="C:cytosol"/>
    <property type="evidence" value="ECO:0007669"/>
    <property type="project" value="TreeGrafter"/>
</dbReference>
<keyword evidence="2 7" id="KW-0548">Nucleotidyltransferase</keyword>
<keyword evidence="3 7" id="KW-0547">Nucleotide-binding</keyword>
<reference evidence="11" key="1">
    <citation type="submission" date="2022-11" db="EMBL/GenBank/DDBJ databases">
        <title>Draft genome sequence of Hoeflea poritis E7-10 and Hoeflea prorocentri PM5-8, separated from scleractinian coral Porites lutea and marine dinoflagellate.</title>
        <authorList>
            <person name="Zhang G."/>
            <person name="Wei Q."/>
            <person name="Cai L."/>
        </authorList>
    </citation>
    <scope>NUCLEOTIDE SEQUENCE</scope>
    <source>
        <strain evidence="11">PM5-8</strain>
    </source>
</reference>
<dbReference type="Gene3D" id="3.30.460.10">
    <property type="entry name" value="Beta Polymerase, domain 2"/>
    <property type="match status" value="2"/>
</dbReference>
<evidence type="ECO:0000313" key="11">
    <source>
        <dbReference type="EMBL" id="MDA5399296.1"/>
    </source>
</evidence>
<dbReference type="GO" id="GO:0047388">
    <property type="term" value="F:[glutamine synthetase]-adenylyl-L-tyrosine phosphorylase activity"/>
    <property type="evidence" value="ECO:0007669"/>
    <property type="project" value="UniProtKB-EC"/>
</dbReference>
<dbReference type="RefSeq" id="WP_267990739.1">
    <property type="nucleotide sequence ID" value="NZ_JAPJZI010000001.1"/>
</dbReference>
<evidence type="ECO:0000256" key="8">
    <source>
        <dbReference type="SAM" id="MobiDB-lite"/>
    </source>
</evidence>
<dbReference type="NCBIfam" id="NF008292">
    <property type="entry name" value="PRK11072.1"/>
    <property type="match status" value="1"/>
</dbReference>
<dbReference type="GO" id="GO:0008882">
    <property type="term" value="F:[glutamate-ammonia-ligase] adenylyltransferase activity"/>
    <property type="evidence" value="ECO:0007669"/>
    <property type="project" value="UniProtKB-UniRule"/>
</dbReference>
<evidence type="ECO:0000256" key="5">
    <source>
        <dbReference type="ARBA" id="ARBA00022842"/>
    </source>
</evidence>
<comment type="catalytic activity">
    <reaction evidence="7">
        <text>[glutamine synthetase]-L-tyrosine + ATP = [glutamine synthetase]-O(4)-(5'-adenylyl)-L-tyrosine + diphosphate</text>
        <dbReference type="Rhea" id="RHEA:18589"/>
        <dbReference type="Rhea" id="RHEA-COMP:10660"/>
        <dbReference type="Rhea" id="RHEA-COMP:10661"/>
        <dbReference type="ChEBI" id="CHEBI:30616"/>
        <dbReference type="ChEBI" id="CHEBI:33019"/>
        <dbReference type="ChEBI" id="CHEBI:46858"/>
        <dbReference type="ChEBI" id="CHEBI:83624"/>
        <dbReference type="EC" id="2.7.7.42"/>
    </reaction>
</comment>
<dbReference type="HAMAP" id="MF_00802">
    <property type="entry name" value="GlnE"/>
    <property type="match status" value="1"/>
</dbReference>
<comment type="function">
    <text evidence="7">Involved in the regulation of glutamine synthetase GlnA, a key enzyme in the process to assimilate ammonia. When cellular nitrogen levels are high, the C-terminal adenylyl transferase (AT) inactivates GlnA by covalent transfer of an adenylyl group from ATP to specific tyrosine residue of GlnA, thus reducing its activity. Conversely, when nitrogen levels are low, the N-terminal adenylyl removase (AR) activates GlnA by removing the adenylyl group by phosphorolysis, increasing its activity. The regulatory region of GlnE binds the signal transduction protein PII (GlnB) which indicates the nitrogen status of the cell.</text>
</comment>
<comment type="catalytic activity">
    <reaction evidence="7">
        <text>[glutamine synthetase]-O(4)-(5'-adenylyl)-L-tyrosine + phosphate = [glutamine synthetase]-L-tyrosine + ADP</text>
        <dbReference type="Rhea" id="RHEA:43716"/>
        <dbReference type="Rhea" id="RHEA-COMP:10660"/>
        <dbReference type="Rhea" id="RHEA-COMP:10661"/>
        <dbReference type="ChEBI" id="CHEBI:43474"/>
        <dbReference type="ChEBI" id="CHEBI:46858"/>
        <dbReference type="ChEBI" id="CHEBI:83624"/>
        <dbReference type="ChEBI" id="CHEBI:456216"/>
        <dbReference type="EC" id="2.7.7.89"/>
    </reaction>
</comment>
<feature type="domain" description="PII-uridylyltransferase/Glutamine-synthetase adenylyltransferase" evidence="10">
    <location>
        <begin position="324"/>
        <end position="464"/>
    </location>
</feature>
<sequence length="986" mass="109492">MSNAQPADANTDSDDILPVRPASPQQWQEHLSDLRSAAAEQDDLSGFLEADSPERTLLLTAMSLSPYLREIALTHPECVLPTFDGNPESLLDELVERAKGAWRDDAAEVDLMRSLRRLKRQFAFSLALFDLGRRLDTRTITAWLSAFARACVSSTVNHLLLTAHNAGKVLLKDLDDPSRGSGLAVIGMGKLGSSELNYSSDIDLVVIYDPQAAIVVDRDEATDVLSRMVRRLIHIMQERTADGYVFRTDLRLRPDPGSTPLALPYDAALNYYEGRGQNWERAAYIKADVAAGDLQTGSTFCRELTPFIFRKYLDYVAIADIHSIKRQIHAHKGFGEISVYGHNVKLGRGGIREIEFFVQTQQLIAGGRMPALRTKPTEKTLGALAEAGWINATTQRSLRNAYWFLRDIEHRIQMRRDEQTHVLPDNEEELGEIAQLMGFETTERFARRLTATLKLVEKHYARLFEHEKGLSAGSGNLVFTGDEDDPDTIETLSKMGFERPSDMSRVIRTWHYGRYRATQTAAARKRLTELMPQLLQIFADTGRADETLLKFDAFLSGLPAGIQLFSLLGNNSGLMSLLVSIMGSAPKLANIISRRPHVFDGMLDPTLLSELPTRARLSERLEAFLEGDLAHEEVLDRLRIFASEQKFLIGVRLLTGAIDGARAARAFSHLADLSIQAAMSAVRSEMEAAHGGIAGGQAAIVGLGKLGSLEMTAESDVDMILLYAHDPDCMESDGAKPIDPVRYYARFTQRLVSALSAPTAEGVLYEVDLRLRPSGNKGPVATSIKSFRKYQQEEAWTWEHMALTRARIVAGDETLADEARGFFAEILSRKRDIEKTASDVEEMRQRIEKEKPAASIWDLKLIPGGLIDIEFIAQFLRLHASRLDQTQDGPGTQTKAVLEALAPSMIGGDAGARLIEALGLYTQISQIVRLCLEGAFDPETSPQAFKELMLRGVDFPDIGTLEAELKDVSADVRHIFIQIVHERQLL</sequence>
<dbReference type="Pfam" id="PF03710">
    <property type="entry name" value="GlnE"/>
    <property type="match status" value="2"/>
</dbReference>
<dbReference type="EMBL" id="JAPJZI010000001">
    <property type="protein sequence ID" value="MDA5399296.1"/>
    <property type="molecule type" value="Genomic_DNA"/>
</dbReference>
<dbReference type="GO" id="GO:0000287">
    <property type="term" value="F:magnesium ion binding"/>
    <property type="evidence" value="ECO:0007669"/>
    <property type="project" value="UniProtKB-UniRule"/>
</dbReference>
<feature type="region of interest" description="Adenylyl transferase" evidence="7">
    <location>
        <begin position="471"/>
        <end position="986"/>
    </location>
</feature>
<name>A0A9X3ZI53_9HYPH</name>
<feature type="region of interest" description="Disordered" evidence="8">
    <location>
        <begin position="1"/>
        <end position="31"/>
    </location>
</feature>
<keyword evidence="4 7" id="KW-0067">ATP-binding</keyword>
<dbReference type="CDD" id="cd05401">
    <property type="entry name" value="NT_GlnE_GlnD_like"/>
    <property type="match status" value="2"/>
</dbReference>
<dbReference type="Gene3D" id="1.20.120.330">
    <property type="entry name" value="Nucleotidyltransferases domain 2"/>
    <property type="match status" value="2"/>
</dbReference>
<feature type="region of interest" description="Adenylyl removase" evidence="7">
    <location>
        <begin position="1"/>
        <end position="468"/>
    </location>
</feature>
<organism evidence="11 12">
    <name type="scientific">Hoeflea prorocentri</name>
    <dbReference type="NCBI Taxonomy" id="1922333"/>
    <lineage>
        <taxon>Bacteria</taxon>
        <taxon>Pseudomonadati</taxon>
        <taxon>Pseudomonadota</taxon>
        <taxon>Alphaproteobacteria</taxon>
        <taxon>Hyphomicrobiales</taxon>
        <taxon>Rhizobiaceae</taxon>
        <taxon>Hoeflea</taxon>
    </lineage>
</organism>
<dbReference type="AlphaFoldDB" id="A0A9X3ZI53"/>
<evidence type="ECO:0000256" key="1">
    <source>
        <dbReference type="ARBA" id="ARBA00022679"/>
    </source>
</evidence>
<evidence type="ECO:0000256" key="6">
    <source>
        <dbReference type="ARBA" id="ARBA00023268"/>
    </source>
</evidence>
<dbReference type="PANTHER" id="PTHR30621:SF0">
    <property type="entry name" value="BIFUNCTIONAL GLUTAMINE SYNTHETASE ADENYLYLTRANSFERASE_ADENYLYL-REMOVING ENZYME"/>
    <property type="match status" value="1"/>
</dbReference>
<comment type="cofactor">
    <cofactor evidence="7">
        <name>Mg(2+)</name>
        <dbReference type="ChEBI" id="CHEBI:18420"/>
    </cofactor>
</comment>
<dbReference type="SUPFAM" id="SSF81301">
    <property type="entry name" value="Nucleotidyltransferase"/>
    <property type="match status" value="2"/>
</dbReference>
<gene>
    <name evidence="7" type="primary">glnE</name>
    <name evidence="11" type="ORF">OQ273_11995</name>
</gene>
<comment type="caution">
    <text evidence="11">The sequence shown here is derived from an EMBL/GenBank/DDBJ whole genome shotgun (WGS) entry which is preliminary data.</text>
</comment>
<evidence type="ECO:0000256" key="4">
    <source>
        <dbReference type="ARBA" id="ARBA00022840"/>
    </source>
</evidence>
<proteinExistence type="inferred from homology"/>
<dbReference type="GO" id="GO:0000820">
    <property type="term" value="P:regulation of glutamine family amino acid metabolic process"/>
    <property type="evidence" value="ECO:0007669"/>
    <property type="project" value="UniProtKB-UniRule"/>
</dbReference>
<keyword evidence="12" id="KW-1185">Reference proteome</keyword>
<dbReference type="InterPro" id="IPR005190">
    <property type="entry name" value="GlnE_rpt_dom"/>
</dbReference>
<evidence type="ECO:0000313" key="12">
    <source>
        <dbReference type="Proteomes" id="UP001151234"/>
    </source>
</evidence>